<dbReference type="SMART" id="SM00304">
    <property type="entry name" value="HAMP"/>
    <property type="match status" value="1"/>
</dbReference>
<dbReference type="OrthoDB" id="1862723at2"/>
<dbReference type="AlphaFoldDB" id="A0A1T4N5N0"/>
<evidence type="ECO:0000256" key="4">
    <source>
        <dbReference type="ARBA" id="ARBA00022989"/>
    </source>
</evidence>
<dbReference type="Proteomes" id="UP000189933">
    <property type="component" value="Unassembled WGS sequence"/>
</dbReference>
<dbReference type="PROSITE" id="PS50885">
    <property type="entry name" value="HAMP"/>
    <property type="match status" value="1"/>
</dbReference>
<feature type="coiled-coil region" evidence="9">
    <location>
        <begin position="534"/>
        <end position="613"/>
    </location>
</feature>
<dbReference type="RefSeq" id="WP_078664911.1">
    <property type="nucleotide sequence ID" value="NZ_FUXM01000006.1"/>
</dbReference>
<sequence>MSYARKLYAALVGLTFFAVLLLAFYTAAAAKDQLLAAARQKLRSDLEMSKIILNYKYPGPWQVRDGQLYKGEYRINDDYSAVDLIGQKTGDTVTIFQGDVRVATNVRRPDGSRAVGTKVSEKVRQEVLVEQKTFLGEAEVVGRMYQTIYEPIKNPEGKVIGILYVGVPNAYYDQLAAAFRWRTIGLGALSLVGALVLGFVLQRHLLKPIKELQSGMQLVASGQLYTRLNLGRKDEFGQLERSFNQMVEHLYTLVEGMKMKAVDLTHFARQMAAGAENGAEANGQLAAAITVVDQKAHVQVGESQQALSAVENLVESVNQIAALLEEQSEQAEEVRKMVAVTAAGIRKISEENQELANQATQTQQVASDSRQVVAETVAGMAKVRQSVSYAAEQVKRLGAASNQIDGIIQVIVDIAEQTNLLALNAAIEAARAGEHGKGFAVVADEVRKLAEKSAGAAREISQLVHDIQAGIQRAVDGMVQGESEVETGISLAERTGQALETIVQQMNSTFNQVERIAGESENINQAGKGAVAAVKELTRAIKESAAQAEEISAAARTIETVMVKITEMAGENSASAQEMSALSEQLQGLTAEISTASEQLVEMTREMEEAVSQFHLEPQA</sequence>
<name>A0A1T4N5N0_9FIRM</name>
<dbReference type="InterPro" id="IPR004089">
    <property type="entry name" value="MCPsignal_dom"/>
</dbReference>
<dbReference type="PROSITE" id="PS50111">
    <property type="entry name" value="CHEMOTAXIS_TRANSDUC_2"/>
    <property type="match status" value="1"/>
</dbReference>
<dbReference type="PANTHER" id="PTHR32089:SF112">
    <property type="entry name" value="LYSOZYME-LIKE PROTEIN-RELATED"/>
    <property type="match status" value="1"/>
</dbReference>
<dbReference type="CDD" id="cd11386">
    <property type="entry name" value="MCP_signal"/>
    <property type="match status" value="1"/>
</dbReference>
<gene>
    <name evidence="12" type="ORF">SAMN02745885_00808</name>
</gene>
<keyword evidence="5" id="KW-0472">Membrane</keyword>
<dbReference type="SUPFAM" id="SSF58104">
    <property type="entry name" value="Methyl-accepting chemotaxis protein (MCP) signaling domain"/>
    <property type="match status" value="1"/>
</dbReference>
<feature type="domain" description="HAMP" evidence="11">
    <location>
        <begin position="203"/>
        <end position="255"/>
    </location>
</feature>
<dbReference type="GO" id="GO:0007165">
    <property type="term" value="P:signal transduction"/>
    <property type="evidence" value="ECO:0007669"/>
    <property type="project" value="UniProtKB-KW"/>
</dbReference>
<dbReference type="Gene3D" id="6.10.340.10">
    <property type="match status" value="1"/>
</dbReference>
<dbReference type="SMART" id="SM00283">
    <property type="entry name" value="MA"/>
    <property type="match status" value="1"/>
</dbReference>
<dbReference type="GO" id="GO:0004888">
    <property type="term" value="F:transmembrane signaling receptor activity"/>
    <property type="evidence" value="ECO:0007669"/>
    <property type="project" value="InterPro"/>
</dbReference>
<evidence type="ECO:0000259" key="10">
    <source>
        <dbReference type="PROSITE" id="PS50111"/>
    </source>
</evidence>
<protein>
    <submittedName>
        <fullName evidence="12">Methyl-accepting chemotaxis protein</fullName>
    </submittedName>
</protein>
<dbReference type="Pfam" id="PF00015">
    <property type="entry name" value="MCPsignal"/>
    <property type="match status" value="1"/>
</dbReference>
<comment type="similarity">
    <text evidence="7">Belongs to the methyl-accepting chemotaxis (MCP) protein family.</text>
</comment>
<dbReference type="Pfam" id="PF17202">
    <property type="entry name" value="sCache_3_3"/>
    <property type="match status" value="1"/>
</dbReference>
<dbReference type="InterPro" id="IPR033463">
    <property type="entry name" value="sCache_3"/>
</dbReference>
<evidence type="ECO:0000256" key="2">
    <source>
        <dbReference type="ARBA" id="ARBA00022475"/>
    </source>
</evidence>
<evidence type="ECO:0000256" key="5">
    <source>
        <dbReference type="ARBA" id="ARBA00023136"/>
    </source>
</evidence>
<evidence type="ECO:0000256" key="1">
    <source>
        <dbReference type="ARBA" id="ARBA00004651"/>
    </source>
</evidence>
<dbReference type="CDD" id="cd06225">
    <property type="entry name" value="HAMP"/>
    <property type="match status" value="1"/>
</dbReference>
<proteinExistence type="inferred from homology"/>
<dbReference type="InterPro" id="IPR004090">
    <property type="entry name" value="Chemotax_Me-accpt_rcpt"/>
</dbReference>
<keyword evidence="13" id="KW-1185">Reference proteome</keyword>
<keyword evidence="4" id="KW-1133">Transmembrane helix</keyword>
<evidence type="ECO:0000313" key="12">
    <source>
        <dbReference type="EMBL" id="SJZ74609.1"/>
    </source>
</evidence>
<dbReference type="EMBL" id="FUXM01000006">
    <property type="protein sequence ID" value="SJZ74609.1"/>
    <property type="molecule type" value="Genomic_DNA"/>
</dbReference>
<evidence type="ECO:0000256" key="8">
    <source>
        <dbReference type="PROSITE-ProRule" id="PRU00284"/>
    </source>
</evidence>
<dbReference type="GO" id="GO:0006935">
    <property type="term" value="P:chemotaxis"/>
    <property type="evidence" value="ECO:0007669"/>
    <property type="project" value="InterPro"/>
</dbReference>
<dbReference type="Gene3D" id="1.10.287.950">
    <property type="entry name" value="Methyl-accepting chemotaxis protein"/>
    <property type="match status" value="1"/>
</dbReference>
<dbReference type="SUPFAM" id="SSF103190">
    <property type="entry name" value="Sensory domain-like"/>
    <property type="match status" value="1"/>
</dbReference>
<keyword evidence="9" id="KW-0175">Coiled coil</keyword>
<dbReference type="Pfam" id="PF00672">
    <property type="entry name" value="HAMP"/>
    <property type="match status" value="1"/>
</dbReference>
<dbReference type="InterPro" id="IPR003660">
    <property type="entry name" value="HAMP_dom"/>
</dbReference>
<evidence type="ECO:0000256" key="3">
    <source>
        <dbReference type="ARBA" id="ARBA00022692"/>
    </source>
</evidence>
<organism evidence="12 13">
    <name type="scientific">Carboxydocella sporoproducens DSM 16521</name>
    <dbReference type="NCBI Taxonomy" id="1121270"/>
    <lineage>
        <taxon>Bacteria</taxon>
        <taxon>Bacillati</taxon>
        <taxon>Bacillota</taxon>
        <taxon>Clostridia</taxon>
        <taxon>Eubacteriales</taxon>
        <taxon>Clostridiales Family XVI. Incertae Sedis</taxon>
        <taxon>Carboxydocella</taxon>
    </lineage>
</organism>
<evidence type="ECO:0000313" key="13">
    <source>
        <dbReference type="Proteomes" id="UP000189933"/>
    </source>
</evidence>
<dbReference type="InterPro" id="IPR029151">
    <property type="entry name" value="Sensor-like_sf"/>
</dbReference>
<accession>A0A1T4N5N0</accession>
<keyword evidence="6 8" id="KW-0807">Transducer</keyword>
<feature type="coiled-coil region" evidence="9">
    <location>
        <begin position="307"/>
        <end position="365"/>
    </location>
</feature>
<evidence type="ECO:0000256" key="6">
    <source>
        <dbReference type="ARBA" id="ARBA00023224"/>
    </source>
</evidence>
<dbReference type="PRINTS" id="PR00260">
    <property type="entry name" value="CHEMTRNSDUCR"/>
</dbReference>
<dbReference type="PANTHER" id="PTHR32089">
    <property type="entry name" value="METHYL-ACCEPTING CHEMOTAXIS PROTEIN MCPB"/>
    <property type="match status" value="1"/>
</dbReference>
<keyword evidence="2" id="KW-1003">Cell membrane</keyword>
<evidence type="ECO:0000256" key="7">
    <source>
        <dbReference type="ARBA" id="ARBA00029447"/>
    </source>
</evidence>
<keyword evidence="3" id="KW-0812">Transmembrane</keyword>
<dbReference type="GO" id="GO:0005886">
    <property type="term" value="C:plasma membrane"/>
    <property type="evidence" value="ECO:0007669"/>
    <property type="project" value="UniProtKB-SubCell"/>
</dbReference>
<reference evidence="13" key="1">
    <citation type="submission" date="2017-02" db="EMBL/GenBank/DDBJ databases">
        <authorList>
            <person name="Varghese N."/>
            <person name="Submissions S."/>
        </authorList>
    </citation>
    <scope>NUCLEOTIDE SEQUENCE [LARGE SCALE GENOMIC DNA]</scope>
    <source>
        <strain evidence="13">DSM 16521</strain>
    </source>
</reference>
<comment type="subcellular location">
    <subcellularLocation>
        <location evidence="1">Cell membrane</location>
        <topology evidence="1">Multi-pass membrane protein</topology>
    </subcellularLocation>
</comment>
<evidence type="ECO:0000256" key="9">
    <source>
        <dbReference type="SAM" id="Coils"/>
    </source>
</evidence>
<feature type="domain" description="Methyl-accepting transducer" evidence="10">
    <location>
        <begin position="302"/>
        <end position="559"/>
    </location>
</feature>
<evidence type="ECO:0000259" key="11">
    <source>
        <dbReference type="PROSITE" id="PS50885"/>
    </source>
</evidence>